<proteinExistence type="predicted"/>
<keyword evidence="3" id="KW-1185">Reference proteome</keyword>
<dbReference type="SUPFAM" id="SSF53271">
    <property type="entry name" value="PRTase-like"/>
    <property type="match status" value="1"/>
</dbReference>
<dbReference type="RefSeq" id="WP_376851585.1">
    <property type="nucleotide sequence ID" value="NZ_JBHSMF010000009.1"/>
</dbReference>
<keyword evidence="2" id="KW-0328">Glycosyltransferase</keyword>
<sequence>MNEMDLPYRDRRHAGRALAQRLEQYRGRSGLLVLALPRGGVPVGYEVARALAAPLDVCVVRKLGHPGHEEYAIGAIASGGVRVMNPLPDDEIEPAVLAALIAREQDELVRRERLYRGNRPAAPLRGRSVIVVDDGLATGASMRVALEAIRQQHPALLVAAAPVGSPQSCAQLADVADAVVCPATPSPFRAVGLWYREFAQVGDDEVRELLEQARLQHALEIH</sequence>
<dbReference type="GO" id="GO:0016757">
    <property type="term" value="F:glycosyltransferase activity"/>
    <property type="evidence" value="ECO:0007669"/>
    <property type="project" value="UniProtKB-KW"/>
</dbReference>
<dbReference type="InterPro" id="IPR000836">
    <property type="entry name" value="PRTase_dom"/>
</dbReference>
<dbReference type="Gene3D" id="3.30.1310.20">
    <property type="entry name" value="PRTase-like"/>
    <property type="match status" value="1"/>
</dbReference>
<dbReference type="CDD" id="cd06223">
    <property type="entry name" value="PRTases_typeI"/>
    <property type="match status" value="1"/>
</dbReference>
<gene>
    <name evidence="2" type="ORF">ACFPOE_17580</name>
</gene>
<accession>A0ABW0NH42</accession>
<evidence type="ECO:0000313" key="2">
    <source>
        <dbReference type="EMBL" id="MFC5499360.1"/>
    </source>
</evidence>
<evidence type="ECO:0000259" key="1">
    <source>
        <dbReference type="Pfam" id="PF00156"/>
    </source>
</evidence>
<dbReference type="Gene3D" id="3.40.50.2020">
    <property type="match status" value="1"/>
</dbReference>
<evidence type="ECO:0000313" key="3">
    <source>
        <dbReference type="Proteomes" id="UP001596037"/>
    </source>
</evidence>
<feature type="domain" description="Phosphoribosyltransferase" evidence="1">
    <location>
        <begin position="13"/>
        <end position="167"/>
    </location>
</feature>
<reference evidence="3" key="1">
    <citation type="journal article" date="2019" name="Int. J. Syst. Evol. Microbiol.">
        <title>The Global Catalogue of Microorganisms (GCM) 10K type strain sequencing project: providing services to taxonomists for standard genome sequencing and annotation.</title>
        <authorList>
            <consortium name="The Broad Institute Genomics Platform"/>
            <consortium name="The Broad Institute Genome Sequencing Center for Infectious Disease"/>
            <person name="Wu L."/>
            <person name="Ma J."/>
        </authorList>
    </citation>
    <scope>NUCLEOTIDE SEQUENCE [LARGE SCALE GENOMIC DNA]</scope>
    <source>
        <strain evidence="3">CCUG 57401</strain>
    </source>
</reference>
<protein>
    <submittedName>
        <fullName evidence="2">Phosphoribosyltransferase</fullName>
    </submittedName>
</protein>
<dbReference type="Pfam" id="PF00156">
    <property type="entry name" value="Pribosyltran"/>
    <property type="match status" value="1"/>
</dbReference>
<name>A0ABW0NH42_9BURK</name>
<dbReference type="EMBL" id="JBHSMF010000009">
    <property type="protein sequence ID" value="MFC5499360.1"/>
    <property type="molecule type" value="Genomic_DNA"/>
</dbReference>
<keyword evidence="2" id="KW-0808">Transferase</keyword>
<comment type="caution">
    <text evidence="2">The sequence shown here is derived from an EMBL/GenBank/DDBJ whole genome shotgun (WGS) entry which is preliminary data.</text>
</comment>
<dbReference type="InterPro" id="IPR029057">
    <property type="entry name" value="PRTase-like"/>
</dbReference>
<dbReference type="Proteomes" id="UP001596037">
    <property type="component" value="Unassembled WGS sequence"/>
</dbReference>
<organism evidence="2 3">
    <name type="scientific">Caenimonas terrae</name>
    <dbReference type="NCBI Taxonomy" id="696074"/>
    <lineage>
        <taxon>Bacteria</taxon>
        <taxon>Pseudomonadati</taxon>
        <taxon>Pseudomonadota</taxon>
        <taxon>Betaproteobacteria</taxon>
        <taxon>Burkholderiales</taxon>
        <taxon>Comamonadaceae</taxon>
        <taxon>Caenimonas</taxon>
    </lineage>
</organism>